<keyword evidence="2" id="KW-1185">Reference proteome</keyword>
<comment type="caution">
    <text evidence="1">The sequence shown here is derived from an EMBL/GenBank/DDBJ whole genome shotgun (WGS) entry which is preliminary data.</text>
</comment>
<evidence type="ECO:0000313" key="2">
    <source>
        <dbReference type="Proteomes" id="UP000004110"/>
    </source>
</evidence>
<accession>A0ABC9NEH5</accession>
<protein>
    <submittedName>
        <fullName evidence="1">Uncharacterized protein</fullName>
    </submittedName>
</protein>
<organism evidence="1 2">
    <name type="scientific">Bacteroides uniformis (strain ATCC 8492 / DSM 6597 / CCUG 4942 / CIP 103695 / JCM 5828 / KCTC 5204 / NCTC 13054 / VPI 0061)</name>
    <dbReference type="NCBI Taxonomy" id="411479"/>
    <lineage>
        <taxon>Bacteria</taxon>
        <taxon>Pseudomonadati</taxon>
        <taxon>Bacteroidota</taxon>
        <taxon>Bacteroidia</taxon>
        <taxon>Bacteroidales</taxon>
        <taxon>Bacteroidaceae</taxon>
        <taxon>Bacteroides</taxon>
    </lineage>
</organism>
<dbReference type="Proteomes" id="UP000004110">
    <property type="component" value="Unassembled WGS sequence"/>
</dbReference>
<sequence>MLPLYHTCSVTLCSSVFEVRWKQQKKVEANFASTSVFRADMMLTCCNVTS</sequence>
<dbReference type="AlphaFoldDB" id="A0ABC9NEH5"/>
<name>A0ABC9NEH5_BACUC</name>
<evidence type="ECO:0000313" key="1">
    <source>
        <dbReference type="EMBL" id="EDO55118.1"/>
    </source>
</evidence>
<proteinExistence type="predicted"/>
<dbReference type="EMBL" id="AAYH02000039">
    <property type="protein sequence ID" value="EDO55118.1"/>
    <property type="molecule type" value="Genomic_DNA"/>
</dbReference>
<reference evidence="1" key="1">
    <citation type="submission" date="2007-06" db="EMBL/GenBank/DDBJ databases">
        <authorList>
            <person name="Fulton L."/>
            <person name="Clifton S."/>
            <person name="Fulton B."/>
            <person name="Xu J."/>
            <person name="Minx P."/>
            <person name="Pepin K.H."/>
            <person name="Johnson M."/>
            <person name="Thiruvilangam P."/>
            <person name="Bhonagiri V."/>
            <person name="Nash W.E."/>
            <person name="Mardis E.R."/>
            <person name="Wilson R.K."/>
        </authorList>
    </citation>
    <scope>NUCLEOTIDE SEQUENCE [LARGE SCALE GENOMIC DNA]</scope>
    <source>
        <strain evidence="1">ATCC 8492</strain>
    </source>
</reference>
<gene>
    <name evidence="1" type="ORF">BACUNI_01206</name>
</gene>
<reference evidence="1" key="2">
    <citation type="submission" date="2013-11" db="EMBL/GenBank/DDBJ databases">
        <title>Draft genome sequence of Bacteroides uniformis (ATCC 8492).</title>
        <authorList>
            <person name="Sudarsanam P."/>
            <person name="Ley R."/>
            <person name="Guruge J."/>
            <person name="Turnbaugh P.J."/>
            <person name="Mahowald M."/>
            <person name="Liep D."/>
            <person name="Gordon J."/>
        </authorList>
    </citation>
    <scope>NUCLEOTIDE SEQUENCE</scope>
    <source>
        <strain evidence="1">ATCC 8492</strain>
    </source>
</reference>